<dbReference type="InterPro" id="IPR001296">
    <property type="entry name" value="Glyco_trans_1"/>
</dbReference>
<dbReference type="EC" id="2.4.1.291" evidence="2"/>
<evidence type="ECO:0000259" key="1">
    <source>
        <dbReference type="Pfam" id="PF00534"/>
    </source>
</evidence>
<dbReference type="AlphaFoldDB" id="A0A0P0GBP9"/>
<keyword evidence="2" id="KW-0808">Transferase</keyword>
<dbReference type="Gene3D" id="3.40.50.2000">
    <property type="entry name" value="Glycogen Phosphorylase B"/>
    <property type="match status" value="2"/>
</dbReference>
<dbReference type="RefSeq" id="WP_029426133.1">
    <property type="nucleotide sequence ID" value="NZ_CP012801.1"/>
</dbReference>
<dbReference type="PANTHER" id="PTHR12526">
    <property type="entry name" value="GLYCOSYLTRANSFERASE"/>
    <property type="match status" value="1"/>
</dbReference>
<organism evidence="2 3">
    <name type="scientific">Bacteroides cellulosilyticus</name>
    <dbReference type="NCBI Taxonomy" id="246787"/>
    <lineage>
        <taxon>Bacteria</taxon>
        <taxon>Pseudomonadati</taxon>
        <taxon>Bacteroidota</taxon>
        <taxon>Bacteroidia</taxon>
        <taxon>Bacteroidales</taxon>
        <taxon>Bacteroidaceae</taxon>
        <taxon>Bacteroides</taxon>
    </lineage>
</organism>
<dbReference type="PATRIC" id="fig|246787.4.peg.2533"/>
<protein>
    <submittedName>
        <fullName evidence="2">N-acetylgalactosamine-N, N'-diacetylbacillosaminyl-diphospho-undecaprenol 4-alpha-N-acetylgalactosaminyltransferase</fullName>
        <ecNumber evidence="2">2.4.1.291</ecNumber>
    </submittedName>
</protein>
<evidence type="ECO:0000313" key="2">
    <source>
        <dbReference type="EMBL" id="ALJ59700.1"/>
    </source>
</evidence>
<proteinExistence type="predicted"/>
<reference evidence="2 3" key="1">
    <citation type="journal article" date="2015" name="Science">
        <title>Genetic determinants of in vivo fitness and diet responsiveness in multiple human gut Bacteroides.</title>
        <authorList>
            <person name="Wu M."/>
            <person name="McNulty N.P."/>
            <person name="Rodionov D.A."/>
            <person name="Khoroshkin M.S."/>
            <person name="Griffin N.W."/>
            <person name="Cheng J."/>
            <person name="Latreille P."/>
            <person name="Kerstetter R.A."/>
            <person name="Terrapon N."/>
            <person name="Henrissat B."/>
            <person name="Osterman A.L."/>
            <person name="Gordon J.I."/>
        </authorList>
    </citation>
    <scope>NUCLEOTIDE SEQUENCE [LARGE SCALE GENOMIC DNA]</scope>
    <source>
        <strain evidence="2 3">WH2</strain>
    </source>
</reference>
<accession>A0A0P0GBP9</accession>
<name>A0A0P0GBP9_9BACE</name>
<evidence type="ECO:0000313" key="3">
    <source>
        <dbReference type="Proteomes" id="UP000061809"/>
    </source>
</evidence>
<dbReference type="GO" id="GO:0016757">
    <property type="term" value="F:glycosyltransferase activity"/>
    <property type="evidence" value="ECO:0007669"/>
    <property type="project" value="UniProtKB-KW"/>
</dbReference>
<dbReference type="KEGG" id="bcel:BcellWH2_02461"/>
<dbReference type="Proteomes" id="UP000061809">
    <property type="component" value="Chromosome"/>
</dbReference>
<dbReference type="SUPFAM" id="SSF53756">
    <property type="entry name" value="UDP-Glycosyltransferase/glycogen phosphorylase"/>
    <property type="match status" value="1"/>
</dbReference>
<sequence>MKEVLFIIEGLFGGGAERALVELLKHIDYARYNVTLGVVFAGGIYTKEIPSQVNLFHIFSDNETSFESSLRRKALRYCKKYGNTWLLKFLFRQKCKKHHFDTIISFIEGYPILFHSTICKWAKLNISWIHCDLYYQHWTTAYYHSDHDEKRCYEKMDKIVFVSRNSMESFNRLYETSNAKMHLYNIVDAENIRRLSKQKVVMHDRFTITSIGSLYKVKGYDRLVRVAKLFKDKGYTLRFQILGQGKELESLLRMRDELGLQEDVVFLGFEENPYPYLRQSDIFVSTSLSEGLSYVICEALVLGIPVVATKTSGGMELLENGKYGILTEHDDASIYEAIKKLVDSTTLCKEYQEKSLSRSNIFNIDETMARFYEII</sequence>
<dbReference type="Pfam" id="PF00534">
    <property type="entry name" value="Glycos_transf_1"/>
    <property type="match status" value="1"/>
</dbReference>
<feature type="domain" description="Glycosyl transferase family 1" evidence="1">
    <location>
        <begin position="195"/>
        <end position="354"/>
    </location>
</feature>
<keyword evidence="2" id="KW-0328">Glycosyltransferase</keyword>
<dbReference type="CDD" id="cd03811">
    <property type="entry name" value="GT4_GT28_WabH-like"/>
    <property type="match status" value="1"/>
</dbReference>
<gene>
    <name evidence="2" type="primary">pglJ_1</name>
    <name evidence="2" type="ORF">BcellWH2_02461</name>
</gene>
<dbReference type="EMBL" id="CP012801">
    <property type="protein sequence ID" value="ALJ59700.1"/>
    <property type="molecule type" value="Genomic_DNA"/>
</dbReference>
<dbReference type="PANTHER" id="PTHR12526:SF630">
    <property type="entry name" value="GLYCOSYLTRANSFERASE"/>
    <property type="match status" value="1"/>
</dbReference>